<protein>
    <submittedName>
        <fullName evidence="1">Uncharacterized protein</fullName>
    </submittedName>
</protein>
<organism evidence="1 2">
    <name type="scientific">Musa troglodytarum</name>
    <name type="common">fe'i banana</name>
    <dbReference type="NCBI Taxonomy" id="320322"/>
    <lineage>
        <taxon>Eukaryota</taxon>
        <taxon>Viridiplantae</taxon>
        <taxon>Streptophyta</taxon>
        <taxon>Embryophyta</taxon>
        <taxon>Tracheophyta</taxon>
        <taxon>Spermatophyta</taxon>
        <taxon>Magnoliopsida</taxon>
        <taxon>Liliopsida</taxon>
        <taxon>Zingiberales</taxon>
        <taxon>Musaceae</taxon>
        <taxon>Musa</taxon>
    </lineage>
</organism>
<name>A0A9E7H5M2_9LILI</name>
<dbReference type="Proteomes" id="UP001055439">
    <property type="component" value="Chromosome 8"/>
</dbReference>
<dbReference type="EMBL" id="CP097510">
    <property type="protein sequence ID" value="URE24069.1"/>
    <property type="molecule type" value="Genomic_DNA"/>
</dbReference>
<proteinExistence type="predicted"/>
<sequence>MWPPKACPTANSMPQMEHRCTLRLEAERSVLGRLWLVRWPPSAWNVGNWRLHVLHSKTPTTALGSLWVFAVVAPQESDSSSSASSSSALELFMYWDGDDRALHPNMYCIDLPRHICLYRHTRTHSPPCIWSRLQIAISGKVPKT</sequence>
<dbReference type="AlphaFoldDB" id="A0A9E7H5M2"/>
<accession>A0A9E7H5M2</accession>
<gene>
    <name evidence="1" type="ORF">MUK42_13111</name>
</gene>
<evidence type="ECO:0000313" key="1">
    <source>
        <dbReference type="EMBL" id="URE24069.1"/>
    </source>
</evidence>
<keyword evidence="2" id="KW-1185">Reference proteome</keyword>
<evidence type="ECO:0000313" key="2">
    <source>
        <dbReference type="Proteomes" id="UP001055439"/>
    </source>
</evidence>
<reference evidence="1" key="1">
    <citation type="submission" date="2022-05" db="EMBL/GenBank/DDBJ databases">
        <title>The Musa troglodytarum L. genome provides insights into the mechanism of non-climacteric behaviour and enrichment of carotenoids.</title>
        <authorList>
            <person name="Wang J."/>
        </authorList>
    </citation>
    <scope>NUCLEOTIDE SEQUENCE</scope>
    <source>
        <tissue evidence="1">Leaf</tissue>
    </source>
</reference>